<organism evidence="2 3">
    <name type="scientific">Ruminococcus flavefaciens 007c</name>
    <dbReference type="NCBI Taxonomy" id="1341157"/>
    <lineage>
        <taxon>Bacteria</taxon>
        <taxon>Bacillati</taxon>
        <taxon>Bacillota</taxon>
        <taxon>Clostridia</taxon>
        <taxon>Eubacteriales</taxon>
        <taxon>Oscillospiraceae</taxon>
        <taxon>Ruminococcus</taxon>
    </lineage>
</organism>
<feature type="transmembrane region" description="Helical" evidence="1">
    <location>
        <begin position="140"/>
        <end position="165"/>
    </location>
</feature>
<feature type="transmembrane region" description="Helical" evidence="1">
    <location>
        <begin position="20"/>
        <end position="39"/>
    </location>
</feature>
<keyword evidence="1" id="KW-0812">Transmembrane</keyword>
<dbReference type="OrthoDB" id="9781069at2"/>
<gene>
    <name evidence="2" type="ORF">RF007C_12460</name>
</gene>
<feature type="transmembrane region" description="Helical" evidence="1">
    <location>
        <begin position="107"/>
        <end position="128"/>
    </location>
</feature>
<feature type="transmembrane region" description="Helical" evidence="1">
    <location>
        <begin position="51"/>
        <end position="72"/>
    </location>
</feature>
<feature type="transmembrane region" description="Helical" evidence="1">
    <location>
        <begin position="238"/>
        <end position="258"/>
    </location>
</feature>
<feature type="transmembrane region" description="Helical" evidence="1">
    <location>
        <begin position="84"/>
        <end position="101"/>
    </location>
</feature>
<name>W7V051_RUMFL</name>
<dbReference type="EMBL" id="ATAX01000016">
    <property type="protein sequence ID" value="EWM54415.1"/>
    <property type="molecule type" value="Genomic_DNA"/>
</dbReference>
<evidence type="ECO:0000313" key="2">
    <source>
        <dbReference type="EMBL" id="EWM54415.1"/>
    </source>
</evidence>
<evidence type="ECO:0000313" key="3">
    <source>
        <dbReference type="Proteomes" id="UP000019365"/>
    </source>
</evidence>
<dbReference type="InterPro" id="IPR008875">
    <property type="entry name" value="TraX"/>
</dbReference>
<comment type="caution">
    <text evidence="2">The sequence shown here is derived from an EMBL/GenBank/DDBJ whole genome shotgun (WGS) entry which is preliminary data.</text>
</comment>
<dbReference type="PATRIC" id="fig|1341157.4.peg.1084"/>
<evidence type="ECO:0000256" key="1">
    <source>
        <dbReference type="SAM" id="Phobius"/>
    </source>
</evidence>
<protein>
    <recommendedName>
        <fullName evidence="4">Conjugal transfer protein TraX</fullName>
    </recommendedName>
</protein>
<dbReference type="eggNOG" id="ENOG502ZA45">
    <property type="taxonomic scope" value="Bacteria"/>
</dbReference>
<evidence type="ECO:0008006" key="4">
    <source>
        <dbReference type="Google" id="ProtNLM"/>
    </source>
</evidence>
<keyword evidence="1" id="KW-1133">Transmembrane helix</keyword>
<feature type="transmembrane region" description="Helical" evidence="1">
    <location>
        <begin position="177"/>
        <end position="196"/>
    </location>
</feature>
<dbReference type="Pfam" id="PF05857">
    <property type="entry name" value="TraX"/>
    <property type="match status" value="1"/>
</dbReference>
<sequence>MEENTLPKYKVFNRDMMKCLAIFIMFWGHLVGWVMMSRFNGDVTRYYDLPLWELILVYTSIICPPVMFFFIADGYKYTRDRKKYAKRLLIFACITQPFDWLCLYKVFGWWNTNVIFTLFFGLLALMAWESRFRLWQRIGLVLLICGATLLIQSEWMLFGIIFILILHCLRGKPKARFIAYISLAILYCGLNLLSLGKVPTVPLLVQVGTMLLMFAAAYLCMTVFYNGRKGKHPTFSKWFFYIFYPLHYLIIWIVILIVNKQ</sequence>
<keyword evidence="3" id="KW-1185">Reference proteome</keyword>
<accession>W7V051</accession>
<feature type="transmembrane region" description="Helical" evidence="1">
    <location>
        <begin position="203"/>
        <end position="226"/>
    </location>
</feature>
<dbReference type="Proteomes" id="UP000019365">
    <property type="component" value="Unassembled WGS sequence"/>
</dbReference>
<keyword evidence="1" id="KW-0472">Membrane</keyword>
<dbReference type="RefSeq" id="WP_019678204.1">
    <property type="nucleotide sequence ID" value="NZ_ATAX01000016.1"/>
</dbReference>
<reference evidence="2 3" key="1">
    <citation type="journal article" date="2014" name="PLoS ONE">
        <title>Rumen cellulosomics: divergent fiber-degrading strategies revealed by comparative genome-wide analysis of six ruminococcal strains.</title>
        <authorList>
            <person name="Dassa B."/>
            <person name="Borovok I."/>
            <person name="Ruimy-Israeli V."/>
            <person name="Lamed R."/>
            <person name="Flint H.J."/>
            <person name="Duncan S.H."/>
            <person name="Henrissat B."/>
            <person name="Coutinho P."/>
            <person name="Morrison M."/>
            <person name="Mosoni P."/>
            <person name="Yeoman C.J."/>
            <person name="White B.A."/>
            <person name="Bayer E.A."/>
        </authorList>
    </citation>
    <scope>NUCLEOTIDE SEQUENCE [LARGE SCALE GENOMIC DNA]</scope>
    <source>
        <strain evidence="2 3">007c</strain>
    </source>
</reference>
<proteinExistence type="predicted"/>
<dbReference type="AlphaFoldDB" id="W7V051"/>